<evidence type="ECO:0000256" key="4">
    <source>
        <dbReference type="ARBA" id="ARBA00022840"/>
    </source>
</evidence>
<dbReference type="EMBL" id="JAASQI010000006">
    <property type="protein sequence ID" value="NIJ58896.1"/>
    <property type="molecule type" value="Genomic_DNA"/>
</dbReference>
<evidence type="ECO:0000313" key="7">
    <source>
        <dbReference type="EMBL" id="NIJ58896.1"/>
    </source>
</evidence>
<organism evidence="7 8">
    <name type="scientific">Pseudochelatococcus lubricantis</name>
    <dbReference type="NCBI Taxonomy" id="1538102"/>
    <lineage>
        <taxon>Bacteria</taxon>
        <taxon>Pseudomonadati</taxon>
        <taxon>Pseudomonadota</taxon>
        <taxon>Alphaproteobacteria</taxon>
        <taxon>Hyphomicrobiales</taxon>
        <taxon>Chelatococcaceae</taxon>
        <taxon>Pseudochelatococcus</taxon>
    </lineage>
</organism>
<dbReference type="PANTHER" id="PTHR43107:SF15">
    <property type="entry name" value="FATTY ACID TRANSPORT PROTEIN 3, ISOFORM A"/>
    <property type="match status" value="1"/>
</dbReference>
<keyword evidence="3" id="KW-0547">Nucleotide-binding</keyword>
<dbReference type="PROSITE" id="PS00455">
    <property type="entry name" value="AMP_BINDING"/>
    <property type="match status" value="1"/>
</dbReference>
<evidence type="ECO:0000256" key="3">
    <source>
        <dbReference type="ARBA" id="ARBA00022741"/>
    </source>
</evidence>
<evidence type="ECO:0000313" key="8">
    <source>
        <dbReference type="Proteomes" id="UP001429580"/>
    </source>
</evidence>
<comment type="similarity">
    <text evidence="1">Belongs to the ATP-dependent AMP-binding enzyme family.</text>
</comment>
<accession>A0ABX0V710</accession>
<dbReference type="InterPro" id="IPR000873">
    <property type="entry name" value="AMP-dep_synth/lig_dom"/>
</dbReference>
<comment type="caution">
    <text evidence="7">The sequence shown here is derived from an EMBL/GenBank/DDBJ whole genome shotgun (WGS) entry which is preliminary data.</text>
</comment>
<reference evidence="7 8" key="1">
    <citation type="submission" date="2020-03" db="EMBL/GenBank/DDBJ databases">
        <title>Genomic Encyclopedia of Type Strains, Phase IV (KMG-IV): sequencing the most valuable type-strain genomes for metagenomic binning, comparative biology and taxonomic classification.</title>
        <authorList>
            <person name="Goeker M."/>
        </authorList>
    </citation>
    <scope>NUCLEOTIDE SEQUENCE [LARGE SCALE GENOMIC DNA]</scope>
    <source>
        <strain evidence="7 8">DSM 103870</strain>
    </source>
</reference>
<evidence type="ECO:0000256" key="1">
    <source>
        <dbReference type="ARBA" id="ARBA00006432"/>
    </source>
</evidence>
<evidence type="ECO:0000256" key="2">
    <source>
        <dbReference type="ARBA" id="ARBA00022598"/>
    </source>
</evidence>
<sequence>MSNPNSNPALPAGAALADEFLPAERTLPILLARRAAALGERPFVTFADTTLSFAQVEQLAAASAGALLDAGIARGDRVAIMAANRLEFLQVFLGCAWLGAIAVPINTASKGVQLAHILTNSGAKLLVIDHALLPSLQSGIEAGGPVPDLIWTLDGTQDTTGKGLALQPLPVPGERAEAAALRPGDTIAILYTSGTTGPSKGVCCPHAQMFWWGVNTGRAFGLTADDVLFTTLPLFHTNALNTFFQALLHGCRFVILPKFSASGFWNSAREHRATVTYLLGAMAAILLSRPPEPGDRDHSIRAALGGGVPGRFHGPFQERFGVPLLDAYGSTETNFVFGSPIPSDHPGTMGYLIDGMEARVVDEDDTPVPDGEAGELILRALEPFAFATGYFGMPDKTVEAWRNLWFHTGDRVVREKDGHYRFIDRTKDAIRRRGENISSWEVEQTLLAHPAIEACAAYPLPSELGEDEVAVAVVLKQANALSPLDIVMHCEGKLPYFAVPRFVRVVAEMPLTENGKIRKFALRDEGRVPGVWDREEAGYQVRR</sequence>
<keyword evidence="8" id="KW-1185">Reference proteome</keyword>
<dbReference type="NCBIfam" id="NF004808">
    <property type="entry name" value="PRK06155.1"/>
    <property type="match status" value="1"/>
</dbReference>
<proteinExistence type="inferred from homology"/>
<dbReference type="Gene3D" id="3.40.50.12780">
    <property type="entry name" value="N-terminal domain of ligase-like"/>
    <property type="match status" value="1"/>
</dbReference>
<dbReference type="Pfam" id="PF13193">
    <property type="entry name" value="AMP-binding_C"/>
    <property type="match status" value="1"/>
</dbReference>
<dbReference type="RefSeq" id="WP_208394240.1">
    <property type="nucleotide sequence ID" value="NZ_JAASQI010000006.1"/>
</dbReference>
<evidence type="ECO:0000259" key="6">
    <source>
        <dbReference type="Pfam" id="PF13193"/>
    </source>
</evidence>
<dbReference type="InterPro" id="IPR020845">
    <property type="entry name" value="AMP-binding_CS"/>
</dbReference>
<dbReference type="CDD" id="cd05934">
    <property type="entry name" value="FACL_DitJ_like"/>
    <property type="match status" value="1"/>
</dbReference>
<dbReference type="GO" id="GO:0016874">
    <property type="term" value="F:ligase activity"/>
    <property type="evidence" value="ECO:0007669"/>
    <property type="project" value="UniProtKB-KW"/>
</dbReference>
<evidence type="ECO:0000259" key="5">
    <source>
        <dbReference type="Pfam" id="PF00501"/>
    </source>
</evidence>
<dbReference type="EC" id="6.2.1.-" evidence="7"/>
<protein>
    <submittedName>
        <fullName evidence="7">Crotonobetaine/carnitine-CoA ligase</fullName>
        <ecNumber evidence="7">6.2.1.-</ecNumber>
    </submittedName>
</protein>
<name>A0ABX0V710_9HYPH</name>
<dbReference type="PANTHER" id="PTHR43107">
    <property type="entry name" value="LONG-CHAIN FATTY ACID TRANSPORT PROTEIN"/>
    <property type="match status" value="1"/>
</dbReference>
<feature type="domain" description="AMP-dependent synthetase/ligase" evidence="5">
    <location>
        <begin position="32"/>
        <end position="380"/>
    </location>
</feature>
<dbReference type="Pfam" id="PF00501">
    <property type="entry name" value="AMP-binding"/>
    <property type="match status" value="1"/>
</dbReference>
<dbReference type="InterPro" id="IPR042099">
    <property type="entry name" value="ANL_N_sf"/>
</dbReference>
<keyword evidence="4" id="KW-0067">ATP-binding</keyword>
<gene>
    <name evidence="7" type="ORF">FHS82_002751</name>
</gene>
<dbReference type="Gene3D" id="3.30.300.30">
    <property type="match status" value="1"/>
</dbReference>
<dbReference type="SUPFAM" id="SSF56801">
    <property type="entry name" value="Acetyl-CoA synthetase-like"/>
    <property type="match status" value="1"/>
</dbReference>
<dbReference type="InterPro" id="IPR025110">
    <property type="entry name" value="AMP-bd_C"/>
</dbReference>
<feature type="domain" description="AMP-binding enzyme C-terminal" evidence="6">
    <location>
        <begin position="441"/>
        <end position="516"/>
    </location>
</feature>
<keyword evidence="2 7" id="KW-0436">Ligase</keyword>
<dbReference type="InterPro" id="IPR045851">
    <property type="entry name" value="AMP-bd_C_sf"/>
</dbReference>
<dbReference type="Proteomes" id="UP001429580">
    <property type="component" value="Unassembled WGS sequence"/>
</dbReference>